<protein>
    <submittedName>
        <fullName evidence="2">Uncharacterized protein</fullName>
    </submittedName>
</protein>
<dbReference type="Proteomes" id="UP000297527">
    <property type="component" value="Unassembled WGS sequence"/>
</dbReference>
<evidence type="ECO:0000313" key="2">
    <source>
        <dbReference type="EMBL" id="TGO45750.1"/>
    </source>
</evidence>
<reference evidence="2 3" key="1">
    <citation type="submission" date="2017-12" db="EMBL/GenBank/DDBJ databases">
        <title>Comparative genomics of Botrytis spp.</title>
        <authorList>
            <person name="Valero-Jimenez C.A."/>
            <person name="Tapia P."/>
            <person name="Veloso J."/>
            <person name="Silva-Moreno E."/>
            <person name="Staats M."/>
            <person name="Valdes J.H."/>
            <person name="Van Kan J.A.L."/>
        </authorList>
    </citation>
    <scope>NUCLEOTIDE SEQUENCE [LARGE SCALE GENOMIC DNA]</scope>
    <source>
        <strain evidence="2 3">MUCL11595</strain>
    </source>
</reference>
<dbReference type="EMBL" id="PQXN01000366">
    <property type="protein sequence ID" value="TGO45750.1"/>
    <property type="molecule type" value="Genomic_DNA"/>
</dbReference>
<sequence>MLRKINNLTGVMKLEPCGTTSRPIVDKKASFSMSRVHLPTGFLSHHFSSWKFLVTMSTMIQEPHGESRLAKLGEGQKVKPVSDDSCPCSERVWPAHTAGPKKVDESILKMNLLDFYSHIDTISSLWVNDAPGALIRRYPRIYNRHRIAVRSPASTSGCTQSLLLVYITIGIRSKLGIPEIIREVENTTEIQLEENSASVSTREEPNYHSSIPCRHPPEWKKVVDSYNEKAESDFNARERKRRQAWLDKNHNRIEGYQSLSRQHDHALYISKQYTNFPGVRIAGISPIGQGGRFKKCLQT</sequence>
<feature type="region of interest" description="Disordered" evidence="1">
    <location>
        <begin position="192"/>
        <end position="211"/>
    </location>
</feature>
<accession>A0A4Z1HG22</accession>
<proteinExistence type="predicted"/>
<dbReference type="AlphaFoldDB" id="A0A4Z1HG22"/>
<gene>
    <name evidence="2" type="ORF">BCON_0368g00020</name>
</gene>
<comment type="caution">
    <text evidence="2">The sequence shown here is derived from an EMBL/GenBank/DDBJ whole genome shotgun (WGS) entry which is preliminary data.</text>
</comment>
<name>A0A4Z1HG22_9HELO</name>
<organism evidence="2 3">
    <name type="scientific">Botryotinia convoluta</name>
    <dbReference type="NCBI Taxonomy" id="54673"/>
    <lineage>
        <taxon>Eukaryota</taxon>
        <taxon>Fungi</taxon>
        <taxon>Dikarya</taxon>
        <taxon>Ascomycota</taxon>
        <taxon>Pezizomycotina</taxon>
        <taxon>Leotiomycetes</taxon>
        <taxon>Helotiales</taxon>
        <taxon>Sclerotiniaceae</taxon>
        <taxon>Botryotinia</taxon>
    </lineage>
</organism>
<keyword evidence="3" id="KW-1185">Reference proteome</keyword>
<evidence type="ECO:0000256" key="1">
    <source>
        <dbReference type="SAM" id="MobiDB-lite"/>
    </source>
</evidence>
<evidence type="ECO:0000313" key="3">
    <source>
        <dbReference type="Proteomes" id="UP000297527"/>
    </source>
</evidence>